<dbReference type="GO" id="GO:0005886">
    <property type="term" value="C:plasma membrane"/>
    <property type="evidence" value="ECO:0007669"/>
    <property type="project" value="TreeGrafter"/>
</dbReference>
<proteinExistence type="predicted"/>
<dbReference type="EMBL" id="BTRK01000002">
    <property type="protein sequence ID" value="GMR39467.1"/>
    <property type="molecule type" value="Genomic_DNA"/>
</dbReference>
<dbReference type="InterPro" id="IPR023299">
    <property type="entry name" value="ATPase_P-typ_cyto_dom_N"/>
</dbReference>
<accession>A0AAN5CDG4</accession>
<protein>
    <submittedName>
        <fullName evidence="1">Uncharacterized protein</fullName>
    </submittedName>
</protein>
<dbReference type="Gene3D" id="3.40.1110.10">
    <property type="entry name" value="Calcium-transporting ATPase, cytoplasmic domain N"/>
    <property type="match status" value="1"/>
</dbReference>
<organism evidence="1 2">
    <name type="scientific">Pristionchus mayeri</name>
    <dbReference type="NCBI Taxonomy" id="1317129"/>
    <lineage>
        <taxon>Eukaryota</taxon>
        <taxon>Metazoa</taxon>
        <taxon>Ecdysozoa</taxon>
        <taxon>Nematoda</taxon>
        <taxon>Chromadorea</taxon>
        <taxon>Rhabditida</taxon>
        <taxon>Rhabditina</taxon>
        <taxon>Diplogasteromorpha</taxon>
        <taxon>Diplogasteroidea</taxon>
        <taxon>Neodiplogasteridae</taxon>
        <taxon>Pristionchus</taxon>
    </lineage>
</organism>
<sequence>RKKEGFIDEQDTPELNQVYNVGTTSSYALSDSDLAEDELRLRGLGVPTYEGESPDELALVRGASKFGLNLSNRSANSVTFEGKDGRETKLEVLCTLPFDNVRKGMSVCVVG</sequence>
<gene>
    <name evidence="1" type="ORF">PMAYCL1PPCAC_09662</name>
</gene>
<comment type="caution">
    <text evidence="1">The sequence shown here is derived from an EMBL/GenBank/DDBJ whole genome shotgun (WGS) entry which is preliminary data.</text>
</comment>
<evidence type="ECO:0000313" key="2">
    <source>
        <dbReference type="Proteomes" id="UP001328107"/>
    </source>
</evidence>
<dbReference type="GO" id="GO:0000166">
    <property type="term" value="F:nucleotide binding"/>
    <property type="evidence" value="ECO:0007669"/>
    <property type="project" value="InterPro"/>
</dbReference>
<feature type="non-terminal residue" evidence="1">
    <location>
        <position position="1"/>
    </location>
</feature>
<dbReference type="GO" id="GO:0140326">
    <property type="term" value="F:ATPase-coupled intramembrane lipid transporter activity"/>
    <property type="evidence" value="ECO:0007669"/>
    <property type="project" value="TreeGrafter"/>
</dbReference>
<dbReference type="PANTHER" id="PTHR24092">
    <property type="entry name" value="PROBABLE PHOSPHOLIPID-TRANSPORTING ATPASE"/>
    <property type="match status" value="1"/>
</dbReference>
<evidence type="ECO:0000313" key="1">
    <source>
        <dbReference type="EMBL" id="GMR39467.1"/>
    </source>
</evidence>
<dbReference type="Proteomes" id="UP001328107">
    <property type="component" value="Unassembled WGS sequence"/>
</dbReference>
<name>A0AAN5CDG4_9BILA</name>
<dbReference type="SUPFAM" id="SSF81660">
    <property type="entry name" value="Metal cation-transporting ATPase, ATP-binding domain N"/>
    <property type="match status" value="1"/>
</dbReference>
<dbReference type="PANTHER" id="PTHR24092:SF218">
    <property type="entry name" value="PHOSPHOLIPID-TRANSPORTING ATPASE"/>
    <property type="match status" value="1"/>
</dbReference>
<reference evidence="2" key="1">
    <citation type="submission" date="2022-10" db="EMBL/GenBank/DDBJ databases">
        <title>Genome assembly of Pristionchus species.</title>
        <authorList>
            <person name="Yoshida K."/>
            <person name="Sommer R.J."/>
        </authorList>
    </citation>
    <scope>NUCLEOTIDE SEQUENCE [LARGE SCALE GENOMIC DNA]</scope>
    <source>
        <strain evidence="2">RS5460</strain>
    </source>
</reference>
<dbReference type="AlphaFoldDB" id="A0AAN5CDG4"/>
<keyword evidence="2" id="KW-1185">Reference proteome</keyword>
<dbReference type="GO" id="GO:0045332">
    <property type="term" value="P:phospholipid translocation"/>
    <property type="evidence" value="ECO:0007669"/>
    <property type="project" value="TreeGrafter"/>
</dbReference>
<feature type="non-terminal residue" evidence="1">
    <location>
        <position position="111"/>
    </location>
</feature>